<dbReference type="Proteomes" id="UP000195787">
    <property type="component" value="Unassembled WGS sequence"/>
</dbReference>
<keyword evidence="3" id="KW-1185">Reference proteome</keyword>
<evidence type="ECO:0000256" key="1">
    <source>
        <dbReference type="SAM" id="MobiDB-lite"/>
    </source>
</evidence>
<dbReference type="GeneID" id="303172318"/>
<dbReference type="RefSeq" id="WP_086991198.1">
    <property type="nucleotide sequence ID" value="NZ_FUHU01000020.1"/>
</dbReference>
<feature type="region of interest" description="Disordered" evidence="1">
    <location>
        <begin position="469"/>
        <end position="496"/>
    </location>
</feature>
<sequence length="496" mass="55320">MFSHLEPLLITSDALVNEDVFTGYAFSGAHLIIGEIGYQQWLSTGRQELEEHLDGCYMVVSPRDGQVKIGADYKGYCKLYVYQRDGHWAVSNSFSKLVESVRARGWVITPNRAVISTWSFPGAFWQQFSTFETAAHEISVLPRQHSLEVDDQGTLNVVKSERTPPTPDRQGYLQALGEFVQTWIGRIGTTIRRPDTQLLMELTGGVDSRVPLALALALRQFFPTNFGKQLMLSSGLTYPDDLRVATQIAKTYRIPINRRQQQLTYGTNFRDPFEQWRAFSLGSYGPIYWPAANVAEGRFTVGGHGGEGHRSYWTYESPQAVLEAHRDSFPDAEVYRSAANAFEETRMVLEDEYPGVSPTVAHYREFRDRLHSGLHAQQQIRLQPLASKLMYAASDLLSTDALNRGQMLYDVVGLAAPSLLSMPYDTPSKVPSHVILGDLAEPVAMNPMRGEIFGLGDLVNAETPLRSREALGSGRGSVRGCSRANPGRTGGRDYSR</sequence>
<dbReference type="EMBL" id="FUHU01000020">
    <property type="protein sequence ID" value="SJM53306.1"/>
    <property type="molecule type" value="Genomic_DNA"/>
</dbReference>
<evidence type="ECO:0000313" key="2">
    <source>
        <dbReference type="EMBL" id="SJM53306.1"/>
    </source>
</evidence>
<name>A0A1R4FBP0_9MICO</name>
<protein>
    <recommendedName>
        <fullName evidence="4">Asparagine synthetase domain-containing protein</fullName>
    </recommendedName>
</protein>
<proteinExistence type="predicted"/>
<evidence type="ECO:0000313" key="3">
    <source>
        <dbReference type="Proteomes" id="UP000195787"/>
    </source>
</evidence>
<evidence type="ECO:0008006" key="4">
    <source>
        <dbReference type="Google" id="ProtNLM"/>
    </source>
</evidence>
<organism evidence="2 3">
    <name type="scientific">Agrococcus casei LMG 22410</name>
    <dbReference type="NCBI Taxonomy" id="1255656"/>
    <lineage>
        <taxon>Bacteria</taxon>
        <taxon>Bacillati</taxon>
        <taxon>Actinomycetota</taxon>
        <taxon>Actinomycetes</taxon>
        <taxon>Micrococcales</taxon>
        <taxon>Microbacteriaceae</taxon>
        <taxon>Agrococcus</taxon>
    </lineage>
</organism>
<accession>A0A1R4FBP0</accession>
<dbReference type="AlphaFoldDB" id="A0A1R4FBP0"/>
<dbReference type="OrthoDB" id="5096482at2"/>
<reference evidence="2 3" key="1">
    <citation type="submission" date="2017-02" db="EMBL/GenBank/DDBJ databases">
        <authorList>
            <person name="Peterson S.W."/>
        </authorList>
    </citation>
    <scope>NUCLEOTIDE SEQUENCE [LARGE SCALE GENOMIC DNA]</scope>
    <source>
        <strain evidence="2 3">LMG 22410</strain>
    </source>
</reference>
<gene>
    <name evidence="2" type="ORF">CZ674_03735</name>
</gene>